<dbReference type="OrthoDB" id="2355173at2"/>
<dbReference type="Proteomes" id="UP000294498">
    <property type="component" value="Unassembled WGS sequence"/>
</dbReference>
<evidence type="ECO:0000313" key="4">
    <source>
        <dbReference type="Proteomes" id="UP000294498"/>
    </source>
</evidence>
<keyword evidence="4" id="KW-1185">Reference proteome</keyword>
<dbReference type="InterPro" id="IPR013538">
    <property type="entry name" value="ASHA1/2-like_C"/>
</dbReference>
<organism evidence="3 4">
    <name type="scientific">Dinghuibacter silviterrae</name>
    <dbReference type="NCBI Taxonomy" id="1539049"/>
    <lineage>
        <taxon>Bacteria</taxon>
        <taxon>Pseudomonadati</taxon>
        <taxon>Bacteroidota</taxon>
        <taxon>Chitinophagia</taxon>
        <taxon>Chitinophagales</taxon>
        <taxon>Chitinophagaceae</taxon>
        <taxon>Dinghuibacter</taxon>
    </lineage>
</organism>
<sequence>MQTASIAGREPVVVERAFATTKDRVWRALTELDQMRVWYFPQIKDFRAEVGFETEFTLSHKGKDYIHQWRVTEVVPGRKISYEWAFGGYPGTSLLTIELFEQMGATWLRLTHTGIETFRGDLFPDLSRENFVEGWTSFIGTSLRNYLEV</sequence>
<feature type="domain" description="Activator of Hsp90 ATPase homologue 1/2-like C-terminal" evidence="2">
    <location>
        <begin position="20"/>
        <end position="148"/>
    </location>
</feature>
<dbReference type="CDD" id="cd07814">
    <property type="entry name" value="SRPBCC_CalC_Aha1-like"/>
    <property type="match status" value="1"/>
</dbReference>
<dbReference type="Gene3D" id="3.30.530.20">
    <property type="match status" value="1"/>
</dbReference>
<dbReference type="AlphaFoldDB" id="A0A4R8DX44"/>
<reference evidence="3 4" key="1">
    <citation type="submission" date="2019-03" db="EMBL/GenBank/DDBJ databases">
        <title>Genomic Encyclopedia of Type Strains, Phase IV (KMG-IV): sequencing the most valuable type-strain genomes for metagenomic binning, comparative biology and taxonomic classification.</title>
        <authorList>
            <person name="Goeker M."/>
        </authorList>
    </citation>
    <scope>NUCLEOTIDE SEQUENCE [LARGE SCALE GENOMIC DNA]</scope>
    <source>
        <strain evidence="3 4">DSM 100059</strain>
    </source>
</reference>
<proteinExistence type="inferred from homology"/>
<evidence type="ECO:0000256" key="1">
    <source>
        <dbReference type="ARBA" id="ARBA00006817"/>
    </source>
</evidence>
<evidence type="ECO:0000313" key="3">
    <source>
        <dbReference type="EMBL" id="TDX02007.1"/>
    </source>
</evidence>
<evidence type="ECO:0000259" key="2">
    <source>
        <dbReference type="Pfam" id="PF08327"/>
    </source>
</evidence>
<accession>A0A4R8DX44</accession>
<name>A0A4R8DX44_9BACT</name>
<comment type="similarity">
    <text evidence="1">Belongs to the AHA1 family.</text>
</comment>
<dbReference type="InterPro" id="IPR023393">
    <property type="entry name" value="START-like_dom_sf"/>
</dbReference>
<dbReference type="EMBL" id="SODV01000001">
    <property type="protein sequence ID" value="TDX02007.1"/>
    <property type="molecule type" value="Genomic_DNA"/>
</dbReference>
<dbReference type="Pfam" id="PF08327">
    <property type="entry name" value="AHSA1"/>
    <property type="match status" value="1"/>
</dbReference>
<gene>
    <name evidence="3" type="ORF">EDB95_3054</name>
</gene>
<protein>
    <submittedName>
        <fullName evidence="3">Uncharacterized protein YndB with AHSA1/START domain</fullName>
    </submittedName>
</protein>
<dbReference type="SUPFAM" id="SSF55961">
    <property type="entry name" value="Bet v1-like"/>
    <property type="match status" value="1"/>
</dbReference>
<dbReference type="RefSeq" id="WP_133994635.1">
    <property type="nucleotide sequence ID" value="NZ_SODV01000001.1"/>
</dbReference>
<comment type="caution">
    <text evidence="3">The sequence shown here is derived from an EMBL/GenBank/DDBJ whole genome shotgun (WGS) entry which is preliminary data.</text>
</comment>